<feature type="compositionally biased region" description="Gly residues" evidence="1">
    <location>
        <begin position="52"/>
        <end position="64"/>
    </location>
</feature>
<proteinExistence type="predicted"/>
<keyword evidence="3" id="KW-1185">Reference proteome</keyword>
<evidence type="ECO:0000313" key="3">
    <source>
        <dbReference type="Proteomes" id="UP001218034"/>
    </source>
</evidence>
<dbReference type="GeneID" id="90589469"/>
<organism evidence="2 3">
    <name type="scientific">Candidatus Nanohalococcus occultus</name>
    <dbReference type="NCBI Taxonomy" id="2978047"/>
    <lineage>
        <taxon>Archaea</taxon>
        <taxon>Candidatus Nanohalarchaeota</taxon>
        <taxon>Candidatus Nanohalarchaeota incertae sedis</taxon>
        <taxon>Candidatus Nanohalococcus</taxon>
    </lineage>
</organism>
<evidence type="ECO:0000313" key="2">
    <source>
        <dbReference type="EMBL" id="WEL19066.1"/>
    </source>
</evidence>
<feature type="compositionally biased region" description="Low complexity" evidence="1">
    <location>
        <begin position="35"/>
        <end position="51"/>
    </location>
</feature>
<name>A0ABY8CCX1_9ARCH</name>
<evidence type="ECO:0000256" key="1">
    <source>
        <dbReference type="SAM" id="MobiDB-lite"/>
    </source>
</evidence>
<dbReference type="EMBL" id="CP104395">
    <property type="protein sequence ID" value="WEL19066.1"/>
    <property type="molecule type" value="Genomic_DNA"/>
</dbReference>
<sequence length="360" mass="38191">MTEDSINRDGSIEDVSAMLGGDGSAKTEDGTIAADDSSMSSDDSVFTPGFPEGSGGSTGRGGLGPNSDDLPVPAPSGDEPEREFVSPENSDEFSLGYKVVGDKSDSRLPNFLTVTYEQANSWFDEGLGSDASYDIGIGDKIKSAVAHFPGVGSASNSSTDRGIGETDRQGKLTRRAFVHGGLAALAGASAGVASQQTGGSQNGPEARDSGGGASEAAGSTADDIYRLQDGESTIDLDISPRQDYNELTWGIQEDGDLIVMDESDRQIWEYEAEDVEGLDVLKALYQGESKTLPEGAAKQISSGENWEENDQYVEASYSEVKDTLVKNGQKRTAANVLYDFSESRLDDQPVYEDEIEHLLE</sequence>
<gene>
    <name evidence="2" type="ORF">SVXNc_0034</name>
</gene>
<dbReference type="Proteomes" id="UP001218034">
    <property type="component" value="Chromosome"/>
</dbReference>
<accession>A0ABY8CCX1</accession>
<feature type="region of interest" description="Disordered" evidence="1">
    <location>
        <begin position="151"/>
        <end position="170"/>
    </location>
</feature>
<feature type="compositionally biased region" description="Basic and acidic residues" evidence="1">
    <location>
        <begin position="1"/>
        <end position="11"/>
    </location>
</feature>
<feature type="region of interest" description="Disordered" evidence="1">
    <location>
        <begin position="193"/>
        <end position="218"/>
    </location>
</feature>
<reference evidence="2 3" key="1">
    <citation type="submission" date="2022-09" db="EMBL/GenBank/DDBJ databases">
        <title>Xylan utilization by haloarchaea-nanohaloarchaea associations.</title>
        <authorList>
            <person name="Yakimov M."/>
        </authorList>
    </citation>
    <scope>NUCLEOTIDE SEQUENCE [LARGE SCALE GENOMIC DNA]</scope>
    <source>
        <strain evidence="2 3">SVXNc</strain>
    </source>
</reference>
<protein>
    <submittedName>
        <fullName evidence="2">Uncharacterized protein</fullName>
    </submittedName>
</protein>
<feature type="region of interest" description="Disordered" evidence="1">
    <location>
        <begin position="1"/>
        <end position="91"/>
    </location>
</feature>
<dbReference type="RefSeq" id="WP_347721938.1">
    <property type="nucleotide sequence ID" value="NZ_CP104395.1"/>
</dbReference>